<dbReference type="Proteomes" id="UP001268610">
    <property type="component" value="Unassembled WGS sequence"/>
</dbReference>
<dbReference type="InterPro" id="IPR027417">
    <property type="entry name" value="P-loop_NTPase"/>
</dbReference>
<dbReference type="InterPro" id="IPR011646">
    <property type="entry name" value="KAP_P-loop"/>
</dbReference>
<comment type="caution">
    <text evidence="2">The sequence shown here is derived from an EMBL/GenBank/DDBJ whole genome shotgun (WGS) entry which is preliminary data.</text>
</comment>
<accession>A0AAJ2GSQ1</accession>
<feature type="domain" description="KAP NTPase" evidence="1">
    <location>
        <begin position="22"/>
        <end position="265"/>
    </location>
</feature>
<dbReference type="Pfam" id="PF07693">
    <property type="entry name" value="KAP_NTPase"/>
    <property type="match status" value="1"/>
</dbReference>
<dbReference type="AlphaFoldDB" id="A0AAJ2GSQ1"/>
<evidence type="ECO:0000259" key="1">
    <source>
        <dbReference type="Pfam" id="PF07693"/>
    </source>
</evidence>
<evidence type="ECO:0000313" key="2">
    <source>
        <dbReference type="EMBL" id="MDR9775027.1"/>
    </source>
</evidence>
<reference evidence="2" key="1">
    <citation type="submission" date="2023-04" db="EMBL/GenBank/DDBJ databases">
        <title>Genomic characterization of faba bean (Vicia faba) microsymbionts in Mexican soils.</title>
        <authorList>
            <person name="Rivera Orduna F.N."/>
            <person name="Guevara-Luna J."/>
            <person name="Yan J."/>
            <person name="Arroyo-Herrera I."/>
            <person name="Li Y."/>
            <person name="Vasquez-Murrieta M.S."/>
            <person name="Wang E.T."/>
        </authorList>
    </citation>
    <scope>NUCLEOTIDE SEQUENCE</scope>
    <source>
        <strain evidence="2">CH26</strain>
    </source>
</reference>
<evidence type="ECO:0000313" key="3">
    <source>
        <dbReference type="Proteomes" id="UP001268610"/>
    </source>
</evidence>
<organism evidence="2 3">
    <name type="scientific">Rhizobium hidalgonense</name>
    <dbReference type="NCBI Taxonomy" id="1538159"/>
    <lineage>
        <taxon>Bacteria</taxon>
        <taxon>Pseudomonadati</taxon>
        <taxon>Pseudomonadota</taxon>
        <taxon>Alphaproteobacteria</taxon>
        <taxon>Hyphomicrobiales</taxon>
        <taxon>Rhizobiaceae</taxon>
        <taxon>Rhizobium/Agrobacterium group</taxon>
        <taxon>Rhizobium</taxon>
    </lineage>
</organism>
<sequence length="624" mass="70658">MTDAVNEHVFEYLDYYCDEDTTVDYAVLVTGEWGSGKTHLVKRFFEKWKAERIDRQFLRVSLYGITSFRQIEDDFYRQMHPILSSKGARLLGKVGKGILKTTLKIDLDGDGSDDATVNSQIPDIDLVDYYAKSQGTILIFDDLERCDAFDTSTILGYINGYVENSGFKAIIIADETKIINREMDKKAGEEKKYTTIKEKLIGQTLRVTSNIDSALPAFIEGASDKQTRSLLEDIGDDIKLIFGQSKTNNLRLLKRSVWLLERLTRQLEAKHWESREGVANFARIFLSLGLESGAGRIGLDDLSGFSESPYSIYLQKKNQNPSPAVQARDRYPTVDFNAFPLGADLLQGVLFDGIVRRDQIKAALANSRFYADPVTEPVWKTAWREFEVSDDEFEKAVETVEQEFPTRTDWVAGELLHVLGLRLRFARIGAITKTSADVVAENKARIDNLFETDKLPIFDVDEFDSRSGWGQLGFSEGSTVEFREVSEHYANRLSDIKRKKYPAEAEDLLELMGVDPTAFFRSLCANNVAPSPYFRVPILTYVKPDQFVARLQDIPGQSQVNVMSTLKARYTQSGFEGEIGAEKEWLRNVVEILKEKIPHMRVASKDRLKTLVSRDLEPLLATVA</sequence>
<dbReference type="SUPFAM" id="SSF52540">
    <property type="entry name" value="P-loop containing nucleoside triphosphate hydrolases"/>
    <property type="match status" value="1"/>
</dbReference>
<dbReference type="Gene3D" id="3.40.50.300">
    <property type="entry name" value="P-loop containing nucleotide triphosphate hydrolases"/>
    <property type="match status" value="1"/>
</dbReference>
<name>A0AAJ2GSQ1_9HYPH</name>
<proteinExistence type="predicted"/>
<protein>
    <submittedName>
        <fullName evidence="2">P-loop NTPase fold protein</fullName>
    </submittedName>
</protein>
<dbReference type="EMBL" id="JAVLSF010000012">
    <property type="protein sequence ID" value="MDR9775027.1"/>
    <property type="molecule type" value="Genomic_DNA"/>
</dbReference>
<dbReference type="RefSeq" id="WP_310857153.1">
    <property type="nucleotide sequence ID" value="NZ_JAVLSD010000018.1"/>
</dbReference>
<gene>
    <name evidence="2" type="ORF">RJJ65_20690</name>
</gene>